<keyword evidence="3 5" id="KW-0067">ATP-binding</keyword>
<evidence type="ECO:0000313" key="6">
    <source>
        <dbReference type="Proteomes" id="UP000286990"/>
    </source>
</evidence>
<dbReference type="Proteomes" id="UP000286990">
    <property type="component" value="Unassembled WGS sequence"/>
</dbReference>
<name>A0A3R8Q2D8_9FLAO</name>
<sequence length="269" mass="31109">MYKSKYNPNFPAKRITTSQEWEDLVLADHLLNGLEEIKAYTQYGKLLKNDHQFGKKIKPGFKVLFTGPPGTGKTLTATLLGKSCGMDVYRVDLSMVVSKYIGETEKNLSKVFYLAENKDWILFFDEAHALFGKRSNSADSHDRYANQVVSFLLKRMEDFHGLVILCSNFKKNIDEAFFRRFQLVLDFEVPNAHQRYMLWQKSKTKEFEYEEAVDIDFLAEEYELTAASIINILHYSILKCLGRNDTIIKLKDIEAGLKIEKIKEGKSIF</sequence>
<dbReference type="InterPro" id="IPR050221">
    <property type="entry name" value="26S_Proteasome_ATPase"/>
</dbReference>
<dbReference type="AlphaFoldDB" id="A0A3R8Q2D8"/>
<dbReference type="OrthoDB" id="7438987at2"/>
<evidence type="ECO:0000259" key="4">
    <source>
        <dbReference type="SMART" id="SM00382"/>
    </source>
</evidence>
<dbReference type="Pfam" id="PF00004">
    <property type="entry name" value="AAA"/>
    <property type="match status" value="1"/>
</dbReference>
<keyword evidence="6" id="KW-1185">Reference proteome</keyword>
<dbReference type="Gene3D" id="3.40.50.300">
    <property type="entry name" value="P-loop containing nucleotide triphosphate hydrolases"/>
    <property type="match status" value="1"/>
</dbReference>
<protein>
    <submittedName>
        <fullName evidence="5">ATP-binding protein</fullName>
    </submittedName>
</protein>
<proteinExistence type="inferred from homology"/>
<dbReference type="SMART" id="SM00382">
    <property type="entry name" value="AAA"/>
    <property type="match status" value="1"/>
</dbReference>
<dbReference type="PANTHER" id="PTHR23073">
    <property type="entry name" value="26S PROTEASOME REGULATORY SUBUNIT"/>
    <property type="match status" value="1"/>
</dbReference>
<dbReference type="InterPro" id="IPR003593">
    <property type="entry name" value="AAA+_ATPase"/>
</dbReference>
<dbReference type="EMBL" id="QUSX01000002">
    <property type="protein sequence ID" value="RRQ48388.1"/>
    <property type="molecule type" value="Genomic_DNA"/>
</dbReference>
<dbReference type="CDD" id="cd19481">
    <property type="entry name" value="RecA-like_protease"/>
    <property type="match status" value="1"/>
</dbReference>
<evidence type="ECO:0000256" key="2">
    <source>
        <dbReference type="ARBA" id="ARBA00022741"/>
    </source>
</evidence>
<dbReference type="GO" id="GO:0005524">
    <property type="term" value="F:ATP binding"/>
    <property type="evidence" value="ECO:0007669"/>
    <property type="project" value="UniProtKB-KW"/>
</dbReference>
<reference evidence="6" key="1">
    <citation type="submission" date="2018-12" db="EMBL/GenBank/DDBJ databases">
        <title>Maribacter lutimaris sp. nov., isolated from marine sediment.</title>
        <authorList>
            <person name="Kim K.K."/>
        </authorList>
    </citation>
    <scope>NUCLEOTIDE SEQUENCE [LARGE SCALE GENOMIC DNA]</scope>
    <source>
        <strain evidence="6">PoM-212</strain>
    </source>
</reference>
<dbReference type="InterPro" id="IPR003959">
    <property type="entry name" value="ATPase_AAA_core"/>
</dbReference>
<comment type="similarity">
    <text evidence="1">Belongs to the AAA ATPase family.</text>
</comment>
<dbReference type="GO" id="GO:0016887">
    <property type="term" value="F:ATP hydrolysis activity"/>
    <property type="evidence" value="ECO:0007669"/>
    <property type="project" value="InterPro"/>
</dbReference>
<dbReference type="InterPro" id="IPR027417">
    <property type="entry name" value="P-loop_NTPase"/>
</dbReference>
<dbReference type="SUPFAM" id="SSF52540">
    <property type="entry name" value="P-loop containing nucleoside triphosphate hydrolases"/>
    <property type="match status" value="1"/>
</dbReference>
<comment type="caution">
    <text evidence="5">The sequence shown here is derived from an EMBL/GenBank/DDBJ whole genome shotgun (WGS) entry which is preliminary data.</text>
</comment>
<evidence type="ECO:0000256" key="3">
    <source>
        <dbReference type="ARBA" id="ARBA00022840"/>
    </source>
</evidence>
<evidence type="ECO:0000256" key="1">
    <source>
        <dbReference type="ARBA" id="ARBA00006914"/>
    </source>
</evidence>
<gene>
    <name evidence="5" type="ORF">DZC72_11810</name>
</gene>
<keyword evidence="2" id="KW-0547">Nucleotide-binding</keyword>
<feature type="domain" description="AAA+ ATPase" evidence="4">
    <location>
        <begin position="59"/>
        <end position="191"/>
    </location>
</feature>
<organism evidence="5 6">
    <name type="scientific">Maribacter algicola</name>
    <dbReference type="NCBI Taxonomy" id="2498892"/>
    <lineage>
        <taxon>Bacteria</taxon>
        <taxon>Pseudomonadati</taxon>
        <taxon>Bacteroidota</taxon>
        <taxon>Flavobacteriia</taxon>
        <taxon>Flavobacteriales</taxon>
        <taxon>Flavobacteriaceae</taxon>
        <taxon>Maribacter</taxon>
    </lineage>
</organism>
<dbReference type="RefSeq" id="WP_125223109.1">
    <property type="nucleotide sequence ID" value="NZ_QUSX01000002.1"/>
</dbReference>
<accession>A0A3R8Q2D8</accession>
<evidence type="ECO:0000313" key="5">
    <source>
        <dbReference type="EMBL" id="RRQ48388.1"/>
    </source>
</evidence>